<dbReference type="InterPro" id="IPR034505">
    <property type="entry name" value="Coproporphyrinogen-III_oxidase"/>
</dbReference>
<keyword evidence="10" id="KW-0004">4Fe-4S</keyword>
<dbReference type="OrthoDB" id="9808022at2"/>
<dbReference type="EMBL" id="CP013244">
    <property type="protein sequence ID" value="ANP46261.1"/>
    <property type="molecule type" value="Genomic_DNA"/>
</dbReference>
<dbReference type="PANTHER" id="PTHR13932:SF5">
    <property type="entry name" value="RADICAL S-ADENOSYL METHIONINE DOMAIN-CONTAINING PROTEIN 1, MITOCHONDRIAL"/>
    <property type="match status" value="1"/>
</dbReference>
<dbReference type="InterPro" id="IPR006638">
    <property type="entry name" value="Elp3/MiaA/NifB-like_rSAM"/>
</dbReference>
<evidence type="ECO:0000256" key="7">
    <source>
        <dbReference type="ARBA" id="ARBA00023004"/>
    </source>
</evidence>
<name>A0A1B1AI97_9PROT</name>
<evidence type="ECO:0000256" key="8">
    <source>
        <dbReference type="ARBA" id="ARBA00023014"/>
    </source>
</evidence>
<keyword evidence="9 10" id="KW-0143">Chaperone</keyword>
<keyword evidence="7 10" id="KW-0408">Iron</keyword>
<evidence type="ECO:0000256" key="9">
    <source>
        <dbReference type="ARBA" id="ARBA00023186"/>
    </source>
</evidence>
<evidence type="ECO:0000256" key="5">
    <source>
        <dbReference type="ARBA" id="ARBA00022691"/>
    </source>
</evidence>
<dbReference type="PROSITE" id="PS51918">
    <property type="entry name" value="RADICAL_SAM"/>
    <property type="match status" value="1"/>
</dbReference>
<evidence type="ECO:0000256" key="10">
    <source>
        <dbReference type="RuleBase" id="RU364116"/>
    </source>
</evidence>
<dbReference type="Pfam" id="PF04055">
    <property type="entry name" value="Radical_SAM"/>
    <property type="match status" value="1"/>
</dbReference>
<dbReference type="Gene3D" id="3.20.20.70">
    <property type="entry name" value="Aldolase class I"/>
    <property type="match status" value="1"/>
</dbReference>
<keyword evidence="10" id="KW-0963">Cytoplasm</keyword>
<dbReference type="SMART" id="SM00729">
    <property type="entry name" value="Elp3"/>
    <property type="match status" value="1"/>
</dbReference>
<dbReference type="CDD" id="cd01335">
    <property type="entry name" value="Radical_SAM"/>
    <property type="match status" value="1"/>
</dbReference>
<keyword evidence="4 10" id="KW-0349">Heme</keyword>
<dbReference type="InterPro" id="IPR058240">
    <property type="entry name" value="rSAM_sf"/>
</dbReference>
<dbReference type="Pfam" id="PF06969">
    <property type="entry name" value="HemN_C"/>
    <property type="match status" value="1"/>
</dbReference>
<dbReference type="GO" id="GO:0004109">
    <property type="term" value="F:coproporphyrinogen oxidase activity"/>
    <property type="evidence" value="ECO:0007669"/>
    <property type="project" value="InterPro"/>
</dbReference>
<dbReference type="KEGG" id="cbot:ATE48_10205"/>
<keyword evidence="6 10" id="KW-0479">Metal-binding</keyword>
<comment type="similarity">
    <text evidence="2">Belongs to the anaerobic coproporphyrinogen-III oxidase family. HemW subfamily.</text>
</comment>
<organism evidence="12 13">
    <name type="scientific">Candidatus Viadribacter manganicus</name>
    <dbReference type="NCBI Taxonomy" id="1759059"/>
    <lineage>
        <taxon>Bacteria</taxon>
        <taxon>Pseudomonadati</taxon>
        <taxon>Pseudomonadota</taxon>
        <taxon>Alphaproteobacteria</taxon>
        <taxon>Hyphomonadales</taxon>
        <taxon>Hyphomonadaceae</taxon>
        <taxon>Candidatus Viadribacter</taxon>
    </lineage>
</organism>
<keyword evidence="5 10" id="KW-0949">S-adenosyl-L-methionine</keyword>
<comment type="function">
    <text evidence="10">Probably acts as a heme chaperone, transferring heme to an unknown acceptor. Binds one molecule of heme per monomer, possibly covalently. Binds 1 [4Fe-4S] cluster. The cluster is coordinated with 3 cysteines and an exchangeable S-adenosyl-L-methionine.</text>
</comment>
<evidence type="ECO:0000256" key="3">
    <source>
        <dbReference type="ARBA" id="ARBA00017228"/>
    </source>
</evidence>
<dbReference type="InterPro" id="IPR007197">
    <property type="entry name" value="rSAM"/>
</dbReference>
<reference evidence="12 13" key="1">
    <citation type="submission" date="2015-11" db="EMBL/GenBank/DDBJ databases">
        <title>Whole-Genome Sequence of Candidatus Oderbacter manganicum from the National Park Lower Oder Valley, Germany.</title>
        <authorList>
            <person name="Braun B."/>
            <person name="Liere K."/>
            <person name="Szewzyk U."/>
        </authorList>
    </citation>
    <scope>NUCLEOTIDE SEQUENCE [LARGE SCALE GENOMIC DNA]</scope>
    <source>
        <strain evidence="12 13">OTSz_A_272</strain>
    </source>
</reference>
<dbReference type="GO" id="GO:0005737">
    <property type="term" value="C:cytoplasm"/>
    <property type="evidence" value="ECO:0007669"/>
    <property type="project" value="UniProtKB-SubCell"/>
</dbReference>
<proteinExistence type="inferred from homology"/>
<dbReference type="PANTHER" id="PTHR13932">
    <property type="entry name" value="COPROPORPHYRINIGEN III OXIDASE"/>
    <property type="match status" value="1"/>
</dbReference>
<dbReference type="SFLD" id="SFLDF00288">
    <property type="entry name" value="HemN-like__clustered_with_nucl"/>
    <property type="match status" value="1"/>
</dbReference>
<dbReference type="AlphaFoldDB" id="A0A1B1AI97"/>
<dbReference type="InterPro" id="IPR010723">
    <property type="entry name" value="HemN_C"/>
</dbReference>
<evidence type="ECO:0000313" key="13">
    <source>
        <dbReference type="Proteomes" id="UP000092498"/>
    </source>
</evidence>
<dbReference type="InterPro" id="IPR013785">
    <property type="entry name" value="Aldolase_TIM"/>
</dbReference>
<dbReference type="InParanoid" id="A0A1B1AI97"/>
<dbReference type="GO" id="GO:0006779">
    <property type="term" value="P:porphyrin-containing compound biosynthetic process"/>
    <property type="evidence" value="ECO:0007669"/>
    <property type="project" value="InterPro"/>
</dbReference>
<dbReference type="STRING" id="1759059.ATE48_10205"/>
<evidence type="ECO:0000256" key="2">
    <source>
        <dbReference type="ARBA" id="ARBA00006100"/>
    </source>
</evidence>
<dbReference type="RefSeq" id="WP_066770974.1">
    <property type="nucleotide sequence ID" value="NZ_CP013244.1"/>
</dbReference>
<dbReference type="SUPFAM" id="SSF102114">
    <property type="entry name" value="Radical SAM enzymes"/>
    <property type="match status" value="1"/>
</dbReference>
<evidence type="ECO:0000259" key="11">
    <source>
        <dbReference type="PROSITE" id="PS51918"/>
    </source>
</evidence>
<dbReference type="GO" id="GO:0046872">
    <property type="term" value="F:metal ion binding"/>
    <property type="evidence" value="ECO:0007669"/>
    <property type="project" value="UniProtKB-UniRule"/>
</dbReference>
<gene>
    <name evidence="12" type="ORF">ATE48_10205</name>
</gene>
<keyword evidence="13" id="KW-1185">Reference proteome</keyword>
<keyword evidence="8 10" id="KW-0411">Iron-sulfur</keyword>
<evidence type="ECO:0000256" key="6">
    <source>
        <dbReference type="ARBA" id="ARBA00022723"/>
    </source>
</evidence>
<dbReference type="SFLD" id="SFLDG01065">
    <property type="entry name" value="anaerobic_coproporphyrinogen-I"/>
    <property type="match status" value="1"/>
</dbReference>
<dbReference type="FunCoup" id="A0A1B1AI97">
    <property type="interactions" value="552"/>
</dbReference>
<dbReference type="InterPro" id="IPR004559">
    <property type="entry name" value="HemW-like"/>
</dbReference>
<dbReference type="Proteomes" id="UP000092498">
    <property type="component" value="Chromosome"/>
</dbReference>
<dbReference type="SFLD" id="SFLDS00029">
    <property type="entry name" value="Radical_SAM"/>
    <property type="match status" value="1"/>
</dbReference>
<dbReference type="SFLD" id="SFLDF00562">
    <property type="entry name" value="HemN-like__clustered_with_heat"/>
    <property type="match status" value="1"/>
</dbReference>
<accession>A0A1B1AI97</accession>
<comment type="cofactor">
    <cofactor evidence="1">
        <name>[4Fe-4S] cluster</name>
        <dbReference type="ChEBI" id="CHEBI:49883"/>
    </cofactor>
</comment>
<evidence type="ECO:0000313" key="12">
    <source>
        <dbReference type="EMBL" id="ANP46261.1"/>
    </source>
</evidence>
<feature type="domain" description="Radical SAM core" evidence="11">
    <location>
        <begin position="1"/>
        <end position="231"/>
    </location>
</feature>
<sequence>MSETGIYIHWPYCSAICPYCDFNVYRARGADNAPLLAAIANDLEGHARRFGRRKVVSLFFGGGTPSLLRGAEIEQLIAAARQHYDVSDDCEITLESNPEDVALFAEQAAAGINRFSIGAQAFDDDALKALGRKHDAPASWRAIEAAAATGQRVSVDLIYAREGQSAEAWAHELKAALALPIEHLSLYQLTIEPGTAFARRVDRGQLVTPSDDLSAELYELTQDICDAAGFPAYEISNHARTIAARSRHNLVYWQSEDWIGVGPGAHGRLGHAGARIAFEARRRPSDYLDAVKERGVGWISEAELTPQETADEVLLMGLRIEEGVELARVEALRGAPINRRALEWLTEQGLVSQENGRIRLTRSGRLLSNRIVAELAS</sequence>
<dbReference type="GO" id="GO:0051539">
    <property type="term" value="F:4 iron, 4 sulfur cluster binding"/>
    <property type="evidence" value="ECO:0007669"/>
    <property type="project" value="UniProtKB-UniRule"/>
</dbReference>
<protein>
    <recommendedName>
        <fullName evidence="3 10">Heme chaperone HemW</fullName>
    </recommendedName>
</protein>
<evidence type="ECO:0000256" key="1">
    <source>
        <dbReference type="ARBA" id="ARBA00001966"/>
    </source>
</evidence>
<evidence type="ECO:0000256" key="4">
    <source>
        <dbReference type="ARBA" id="ARBA00022617"/>
    </source>
</evidence>
<comment type="subcellular location">
    <subcellularLocation>
        <location evidence="10">Cytoplasm</location>
    </subcellularLocation>
</comment>
<dbReference type="NCBIfam" id="TIGR00539">
    <property type="entry name" value="hemN_rel"/>
    <property type="match status" value="1"/>
</dbReference>